<evidence type="ECO:0000256" key="4">
    <source>
        <dbReference type="ARBA" id="ARBA00023163"/>
    </source>
</evidence>
<feature type="domain" description="HTH lysR-type" evidence="5">
    <location>
        <begin position="1"/>
        <end position="59"/>
    </location>
</feature>
<reference evidence="6 7" key="1">
    <citation type="submission" date="2019-03" db="EMBL/GenBank/DDBJ databases">
        <title>Genomic Encyclopedia of Type Strains, Phase IV (KMG-IV): sequencing the most valuable type-strain genomes for metagenomic binning, comparative biology and taxonomic classification.</title>
        <authorList>
            <person name="Goeker M."/>
        </authorList>
    </citation>
    <scope>NUCLEOTIDE SEQUENCE [LARGE SCALE GENOMIC DNA]</scope>
    <source>
        <strain evidence="6 7">DSM 21153</strain>
    </source>
</reference>
<gene>
    <name evidence="6" type="ORF">EV216_109102</name>
</gene>
<dbReference type="PANTHER" id="PTHR30537">
    <property type="entry name" value="HTH-TYPE TRANSCRIPTIONAL REGULATOR"/>
    <property type="match status" value="1"/>
</dbReference>
<dbReference type="PANTHER" id="PTHR30537:SF5">
    <property type="entry name" value="HTH-TYPE TRANSCRIPTIONAL ACTIVATOR TTDR-RELATED"/>
    <property type="match status" value="1"/>
</dbReference>
<accession>A0A4R1YVQ8</accession>
<protein>
    <submittedName>
        <fullName evidence="6">LysR family transcriptional regulator</fullName>
    </submittedName>
</protein>
<proteinExistence type="inferred from homology"/>
<sequence>MTSLNNIRMFVRVYELENMSAAARDLQVSAAVASSRIAELERHLGIRLFVRTTRSIQPTEQGRIYYPKAVKVLEALEEAEAAVHEVTLNPRGSIFVSAPLGVGRRLIAPNVAQFHEKYPEVHVRLRLSDRRVDVTGEGLDVSFALGDLPDSGLRVRMLADCPRVLCAAPAYVERRGMPRAGADLVAQGHDCLLLRFPGSTEFRWTLRTPEGLQRFDIKGPYACDDGDVLTEWALDGRGIVMKPVFDVAEHLASGALVPVCESTPPPDAQLACLFPHKRNQDPKSRLFIEFMAERIRAELRARERVFQLPR</sequence>
<dbReference type="Pfam" id="PF00126">
    <property type="entry name" value="HTH_1"/>
    <property type="match status" value="1"/>
</dbReference>
<name>A0A4R1YVQ8_9RHOB</name>
<dbReference type="InterPro" id="IPR036390">
    <property type="entry name" value="WH_DNA-bd_sf"/>
</dbReference>
<dbReference type="InterPro" id="IPR000847">
    <property type="entry name" value="LysR_HTH_N"/>
</dbReference>
<dbReference type="CDD" id="cd08422">
    <property type="entry name" value="PBP2_CrgA_like"/>
    <property type="match status" value="1"/>
</dbReference>
<dbReference type="PROSITE" id="PS50931">
    <property type="entry name" value="HTH_LYSR"/>
    <property type="match status" value="1"/>
</dbReference>
<dbReference type="GO" id="GO:0003700">
    <property type="term" value="F:DNA-binding transcription factor activity"/>
    <property type="evidence" value="ECO:0007669"/>
    <property type="project" value="InterPro"/>
</dbReference>
<dbReference type="InterPro" id="IPR036388">
    <property type="entry name" value="WH-like_DNA-bd_sf"/>
</dbReference>
<keyword evidence="4" id="KW-0804">Transcription</keyword>
<dbReference type="InterPro" id="IPR058163">
    <property type="entry name" value="LysR-type_TF_proteobact-type"/>
</dbReference>
<dbReference type="FunFam" id="1.10.10.10:FF:000001">
    <property type="entry name" value="LysR family transcriptional regulator"/>
    <property type="match status" value="1"/>
</dbReference>
<comment type="caution">
    <text evidence="6">The sequence shown here is derived from an EMBL/GenBank/DDBJ whole genome shotgun (WGS) entry which is preliminary data.</text>
</comment>
<dbReference type="OrthoDB" id="9813056at2"/>
<comment type="similarity">
    <text evidence="1">Belongs to the LysR transcriptional regulatory family.</text>
</comment>
<evidence type="ECO:0000259" key="5">
    <source>
        <dbReference type="PROSITE" id="PS50931"/>
    </source>
</evidence>
<dbReference type="Pfam" id="PF03466">
    <property type="entry name" value="LysR_substrate"/>
    <property type="match status" value="1"/>
</dbReference>
<dbReference type="SUPFAM" id="SSF53850">
    <property type="entry name" value="Periplasmic binding protein-like II"/>
    <property type="match status" value="1"/>
</dbReference>
<dbReference type="Gene3D" id="1.10.10.10">
    <property type="entry name" value="Winged helix-like DNA-binding domain superfamily/Winged helix DNA-binding domain"/>
    <property type="match status" value="1"/>
</dbReference>
<dbReference type="RefSeq" id="WP_132694517.1">
    <property type="nucleotide sequence ID" value="NZ_SLVM01000009.1"/>
</dbReference>
<dbReference type="AlphaFoldDB" id="A0A4R1YVQ8"/>
<evidence type="ECO:0000313" key="6">
    <source>
        <dbReference type="EMBL" id="TCM85017.1"/>
    </source>
</evidence>
<evidence type="ECO:0000313" key="7">
    <source>
        <dbReference type="Proteomes" id="UP000295277"/>
    </source>
</evidence>
<keyword evidence="7" id="KW-1185">Reference proteome</keyword>
<evidence type="ECO:0000256" key="3">
    <source>
        <dbReference type="ARBA" id="ARBA00023125"/>
    </source>
</evidence>
<dbReference type="EMBL" id="SLVM01000009">
    <property type="protein sequence ID" value="TCM85017.1"/>
    <property type="molecule type" value="Genomic_DNA"/>
</dbReference>
<evidence type="ECO:0000256" key="2">
    <source>
        <dbReference type="ARBA" id="ARBA00023015"/>
    </source>
</evidence>
<dbReference type="GO" id="GO:0003677">
    <property type="term" value="F:DNA binding"/>
    <property type="evidence" value="ECO:0007669"/>
    <property type="project" value="UniProtKB-KW"/>
</dbReference>
<dbReference type="Proteomes" id="UP000295277">
    <property type="component" value="Unassembled WGS sequence"/>
</dbReference>
<keyword evidence="3" id="KW-0238">DNA-binding</keyword>
<dbReference type="Gene3D" id="3.40.190.290">
    <property type="match status" value="1"/>
</dbReference>
<dbReference type="InterPro" id="IPR005119">
    <property type="entry name" value="LysR_subst-bd"/>
</dbReference>
<dbReference type="SUPFAM" id="SSF46785">
    <property type="entry name" value="Winged helix' DNA-binding domain"/>
    <property type="match status" value="1"/>
</dbReference>
<evidence type="ECO:0000256" key="1">
    <source>
        <dbReference type="ARBA" id="ARBA00009437"/>
    </source>
</evidence>
<organism evidence="6 7">
    <name type="scientific">Rhodovulum steppense</name>
    <dbReference type="NCBI Taxonomy" id="540251"/>
    <lineage>
        <taxon>Bacteria</taxon>
        <taxon>Pseudomonadati</taxon>
        <taxon>Pseudomonadota</taxon>
        <taxon>Alphaproteobacteria</taxon>
        <taxon>Rhodobacterales</taxon>
        <taxon>Paracoccaceae</taxon>
        <taxon>Rhodovulum</taxon>
    </lineage>
</organism>
<keyword evidence="2" id="KW-0805">Transcription regulation</keyword>